<gene>
    <name evidence="1" type="ORF">SAMN06296036_104167</name>
</gene>
<reference evidence="2" key="1">
    <citation type="submission" date="2017-04" db="EMBL/GenBank/DDBJ databases">
        <authorList>
            <person name="Varghese N."/>
            <person name="Submissions S."/>
        </authorList>
    </citation>
    <scope>NUCLEOTIDE SEQUENCE [LARGE SCALE GENOMIC DNA]</scope>
    <source>
        <strain evidence="2">RKEM611</strain>
    </source>
</reference>
<dbReference type="EMBL" id="FWZT01000004">
    <property type="protein sequence ID" value="SMF06818.1"/>
    <property type="molecule type" value="Genomic_DNA"/>
</dbReference>
<keyword evidence="2" id="KW-1185">Reference proteome</keyword>
<dbReference type="Gene3D" id="3.40.50.720">
    <property type="entry name" value="NAD(P)-binding Rossmann-like Domain"/>
    <property type="match status" value="1"/>
</dbReference>
<name>A0A1Y6BJE0_9BACT</name>
<dbReference type="OrthoDB" id="5291990at2"/>
<evidence type="ECO:0000313" key="1">
    <source>
        <dbReference type="EMBL" id="SMF06818.1"/>
    </source>
</evidence>
<dbReference type="AlphaFoldDB" id="A0A1Y6BJE0"/>
<dbReference type="PANTHER" id="PTHR14097">
    <property type="entry name" value="OXIDOREDUCTASE HTATIP2"/>
    <property type="match status" value="1"/>
</dbReference>
<accession>A0A1Y6BJE0</accession>
<organism evidence="1 2">
    <name type="scientific">Pseudobacteriovorax antillogorgiicola</name>
    <dbReference type="NCBI Taxonomy" id="1513793"/>
    <lineage>
        <taxon>Bacteria</taxon>
        <taxon>Pseudomonadati</taxon>
        <taxon>Bdellovibrionota</taxon>
        <taxon>Oligoflexia</taxon>
        <taxon>Oligoflexales</taxon>
        <taxon>Pseudobacteriovoracaceae</taxon>
        <taxon>Pseudobacteriovorax</taxon>
    </lineage>
</organism>
<sequence length="217" mass="23826">MAHAVIIGATGLVGNCLTHLCNESPFFDRVTAFSRRPITGISSEGFNNVIIEDFESLESSHVPDLSEDTFGFCCLGTTQKKAGSKEKFEMVDYQYVLRFSKICKSISAKHLSIVSSLGASTHSLSYYCRVKGRMEREVEKLDLNSTSIVRPSLLLGDREESRPAEDIGKLLAPLIIGPWKPIEGFSVAKAMLSIAIEAKPGFHVYPSRDLHLIADGT</sequence>
<dbReference type="STRING" id="1513793.SAMN06296036_104167"/>
<dbReference type="Pfam" id="PF08732">
    <property type="entry name" value="HIM1"/>
    <property type="match status" value="1"/>
</dbReference>
<protein>
    <submittedName>
        <fullName evidence="1">Uncharacterized conserved protein YbjT, contains NAD(P)-binding and DUF2867 domains</fullName>
    </submittedName>
</protein>
<proteinExistence type="predicted"/>
<dbReference type="InterPro" id="IPR036291">
    <property type="entry name" value="NAD(P)-bd_dom_sf"/>
</dbReference>
<evidence type="ECO:0000313" key="2">
    <source>
        <dbReference type="Proteomes" id="UP000192907"/>
    </source>
</evidence>
<dbReference type="RefSeq" id="WP_132316735.1">
    <property type="nucleotide sequence ID" value="NZ_FWZT01000004.1"/>
</dbReference>
<dbReference type="InterPro" id="IPR014843">
    <property type="entry name" value="Him1/Fmp52"/>
</dbReference>
<dbReference type="PANTHER" id="PTHR14097:SF7">
    <property type="entry name" value="OXIDOREDUCTASE HTATIP2"/>
    <property type="match status" value="1"/>
</dbReference>
<dbReference type="SUPFAM" id="SSF51735">
    <property type="entry name" value="NAD(P)-binding Rossmann-fold domains"/>
    <property type="match status" value="1"/>
</dbReference>
<dbReference type="Proteomes" id="UP000192907">
    <property type="component" value="Unassembled WGS sequence"/>
</dbReference>